<evidence type="ECO:0000313" key="2">
    <source>
        <dbReference type="EMBL" id="OJA08169.1"/>
    </source>
</evidence>
<proteinExistence type="predicted"/>
<dbReference type="OrthoDB" id="10261040at2759"/>
<dbReference type="STRING" id="180088.A0A1J8Q354"/>
<keyword evidence="3" id="KW-1185">Reference proteome</keyword>
<evidence type="ECO:0000256" key="1">
    <source>
        <dbReference type="SAM" id="MobiDB-lite"/>
    </source>
</evidence>
<dbReference type="EMBL" id="LVVM01006412">
    <property type="protein sequence ID" value="OJA08169.1"/>
    <property type="molecule type" value="Genomic_DNA"/>
</dbReference>
<protein>
    <submittedName>
        <fullName evidence="2">Uncharacterized protein</fullName>
    </submittedName>
</protein>
<dbReference type="AlphaFoldDB" id="A0A1J8Q354"/>
<feature type="region of interest" description="Disordered" evidence="1">
    <location>
        <begin position="80"/>
        <end position="108"/>
    </location>
</feature>
<accession>A0A1J8Q354</accession>
<dbReference type="Proteomes" id="UP000183567">
    <property type="component" value="Unassembled WGS sequence"/>
</dbReference>
<feature type="compositionally biased region" description="Basic and acidic residues" evidence="1">
    <location>
        <begin position="80"/>
        <end position="90"/>
    </location>
</feature>
<sequence length="163" mass="18476">MSISTALTDFHTRLESVRRIHSLLLRSLSHAPEFHFPFDTADHDFAAIFHTTPMQDFRTLKSIAEALCSEKVQEALKFARESEDADKSDLDLSLQRDGGKQRNDSSRAAAKFTPKLRAYITSDYQEAQISEGAIETDPIWEQSLTALHQSTTWNLQRARCHPG</sequence>
<name>A0A1J8Q354_9AGAM</name>
<gene>
    <name evidence="2" type="ORF">AZE42_12745</name>
</gene>
<organism evidence="2 3">
    <name type="scientific">Rhizopogon vesiculosus</name>
    <dbReference type="NCBI Taxonomy" id="180088"/>
    <lineage>
        <taxon>Eukaryota</taxon>
        <taxon>Fungi</taxon>
        <taxon>Dikarya</taxon>
        <taxon>Basidiomycota</taxon>
        <taxon>Agaricomycotina</taxon>
        <taxon>Agaricomycetes</taxon>
        <taxon>Agaricomycetidae</taxon>
        <taxon>Boletales</taxon>
        <taxon>Suillineae</taxon>
        <taxon>Rhizopogonaceae</taxon>
        <taxon>Rhizopogon</taxon>
    </lineage>
</organism>
<evidence type="ECO:0000313" key="3">
    <source>
        <dbReference type="Proteomes" id="UP000183567"/>
    </source>
</evidence>
<comment type="caution">
    <text evidence="2">The sequence shown here is derived from an EMBL/GenBank/DDBJ whole genome shotgun (WGS) entry which is preliminary data.</text>
</comment>
<reference evidence="2 3" key="1">
    <citation type="submission" date="2016-03" db="EMBL/GenBank/DDBJ databases">
        <title>Comparative genomics of the ectomycorrhizal sister species Rhizopogon vinicolor and Rhizopogon vesiculosus (Basidiomycota: Boletales) reveals a divergence of the mating type B locus.</title>
        <authorList>
            <person name="Mujic A.B."/>
            <person name="Kuo A."/>
            <person name="Tritt A."/>
            <person name="Lipzen A."/>
            <person name="Chen C."/>
            <person name="Johnson J."/>
            <person name="Sharma A."/>
            <person name="Barry K."/>
            <person name="Grigoriev I.V."/>
            <person name="Spatafora J.W."/>
        </authorList>
    </citation>
    <scope>NUCLEOTIDE SEQUENCE [LARGE SCALE GENOMIC DNA]</scope>
    <source>
        <strain evidence="2 3">AM-OR11-056</strain>
    </source>
</reference>